<evidence type="ECO:0000313" key="2">
    <source>
        <dbReference type="EMBL" id="CAF3388555.1"/>
    </source>
</evidence>
<dbReference type="Proteomes" id="UP000663838">
    <property type="component" value="Unassembled WGS sequence"/>
</dbReference>
<dbReference type="Proteomes" id="UP000663848">
    <property type="component" value="Unassembled WGS sequence"/>
</dbReference>
<dbReference type="Proteomes" id="UP000663872">
    <property type="component" value="Unassembled WGS sequence"/>
</dbReference>
<protein>
    <submittedName>
        <fullName evidence="2">Uncharacterized protein</fullName>
    </submittedName>
</protein>
<dbReference type="EMBL" id="CAJOBS010000352">
    <property type="protein sequence ID" value="CAF4558231.1"/>
    <property type="molecule type" value="Genomic_DNA"/>
</dbReference>
<sequence length="104" mass="12042">MGLDGTNEIDIEWSKCEQTDSDVINLGSIVFPRNKDGLIVSDKKKHYLNGTYTMNTFTWSHQGVKTEYYHGRTTDDQNKFFEWETPHHFADSCPRTPVPIDMNV</sequence>
<evidence type="ECO:0000313" key="5">
    <source>
        <dbReference type="Proteomes" id="UP000663872"/>
    </source>
</evidence>
<dbReference type="AlphaFoldDB" id="A0A817Z4X2"/>
<evidence type="ECO:0000313" key="3">
    <source>
        <dbReference type="EMBL" id="CAF4555375.1"/>
    </source>
</evidence>
<evidence type="ECO:0000313" key="4">
    <source>
        <dbReference type="EMBL" id="CAF4558231.1"/>
    </source>
</evidence>
<dbReference type="Proteomes" id="UP000663865">
    <property type="component" value="Unassembled WGS sequence"/>
</dbReference>
<organism evidence="2 5">
    <name type="scientific">Rotaria socialis</name>
    <dbReference type="NCBI Taxonomy" id="392032"/>
    <lineage>
        <taxon>Eukaryota</taxon>
        <taxon>Metazoa</taxon>
        <taxon>Spiralia</taxon>
        <taxon>Gnathifera</taxon>
        <taxon>Rotifera</taxon>
        <taxon>Eurotatoria</taxon>
        <taxon>Bdelloidea</taxon>
        <taxon>Philodinida</taxon>
        <taxon>Philodinidae</taxon>
        <taxon>Rotaria</taxon>
    </lineage>
</organism>
<dbReference type="EMBL" id="CAJNYT010000993">
    <property type="protein sequence ID" value="CAF3388555.1"/>
    <property type="molecule type" value="Genomic_DNA"/>
</dbReference>
<name>A0A817Z4X2_9BILA</name>
<accession>A0A817Z4X2</accession>
<dbReference type="EMBL" id="CAJOBR010000868">
    <property type="protein sequence ID" value="CAF4555375.1"/>
    <property type="molecule type" value="Genomic_DNA"/>
</dbReference>
<reference evidence="2" key="1">
    <citation type="submission" date="2021-02" db="EMBL/GenBank/DDBJ databases">
        <authorList>
            <person name="Nowell W R."/>
        </authorList>
    </citation>
    <scope>NUCLEOTIDE SEQUENCE</scope>
</reference>
<gene>
    <name evidence="2" type="ORF">GRG538_LOCUS8890</name>
    <name evidence="1" type="ORF">KIK155_LOCUS5399</name>
    <name evidence="3" type="ORF">QYT958_LOCUS8608</name>
    <name evidence="4" type="ORF">TOA249_LOCUS7737</name>
</gene>
<evidence type="ECO:0000313" key="1">
    <source>
        <dbReference type="EMBL" id="CAF3371052.1"/>
    </source>
</evidence>
<dbReference type="EMBL" id="CAJNYV010000616">
    <property type="protein sequence ID" value="CAF3371052.1"/>
    <property type="molecule type" value="Genomic_DNA"/>
</dbReference>
<comment type="caution">
    <text evidence="2">The sequence shown here is derived from an EMBL/GenBank/DDBJ whole genome shotgun (WGS) entry which is preliminary data.</text>
</comment>
<proteinExistence type="predicted"/>